<evidence type="ECO:0000313" key="5">
    <source>
        <dbReference type="EMBL" id="GEK18710.1"/>
    </source>
</evidence>
<evidence type="ECO:0000256" key="3">
    <source>
        <dbReference type="ARBA" id="ARBA00023163"/>
    </source>
</evidence>
<dbReference type="AlphaFoldDB" id="A0A510V043"/>
<comment type="caution">
    <text evidence="5">The sequence shown here is derived from an EMBL/GenBank/DDBJ whole genome shotgun (WGS) entry which is preliminary data.</text>
</comment>
<dbReference type="SUPFAM" id="SSF53822">
    <property type="entry name" value="Periplasmic binding protein-like I"/>
    <property type="match status" value="1"/>
</dbReference>
<reference evidence="5 6" key="1">
    <citation type="submission" date="2019-07" db="EMBL/GenBank/DDBJ databases">
        <title>Whole genome shotgun sequence of Cellulomonas persica NBRC 101101.</title>
        <authorList>
            <person name="Hosoyama A."/>
            <person name="Uohara A."/>
            <person name="Ohji S."/>
            <person name="Ichikawa N."/>
        </authorList>
    </citation>
    <scope>NUCLEOTIDE SEQUENCE [LARGE SCALE GENOMIC DNA]</scope>
    <source>
        <strain evidence="5 6">NBRC 101101</strain>
    </source>
</reference>
<evidence type="ECO:0000256" key="2">
    <source>
        <dbReference type="ARBA" id="ARBA00023125"/>
    </source>
</evidence>
<keyword evidence="1" id="KW-0805">Transcription regulation</keyword>
<dbReference type="Proteomes" id="UP000321386">
    <property type="component" value="Unassembled WGS sequence"/>
</dbReference>
<dbReference type="PANTHER" id="PTHR30146:SF153">
    <property type="entry name" value="LACTOSE OPERON REPRESSOR"/>
    <property type="match status" value="1"/>
</dbReference>
<feature type="domain" description="Transcriptional regulator LacI/GalR-like sensor" evidence="4">
    <location>
        <begin position="24"/>
        <end position="134"/>
    </location>
</feature>
<dbReference type="GO" id="GO:0000976">
    <property type="term" value="F:transcription cis-regulatory region binding"/>
    <property type="evidence" value="ECO:0007669"/>
    <property type="project" value="TreeGrafter"/>
</dbReference>
<protein>
    <recommendedName>
        <fullName evidence="4">Transcriptional regulator LacI/GalR-like sensor domain-containing protein</fullName>
    </recommendedName>
</protein>
<dbReference type="Gene3D" id="3.40.50.2300">
    <property type="match status" value="2"/>
</dbReference>
<dbReference type="EMBL" id="BJUA01000012">
    <property type="protein sequence ID" value="GEK18710.1"/>
    <property type="molecule type" value="Genomic_DNA"/>
</dbReference>
<dbReference type="InterPro" id="IPR028082">
    <property type="entry name" value="Peripla_BP_I"/>
</dbReference>
<proteinExistence type="predicted"/>
<organism evidence="5 6">
    <name type="scientific">Cellulomonas persica</name>
    <dbReference type="NCBI Taxonomy" id="76861"/>
    <lineage>
        <taxon>Bacteria</taxon>
        <taxon>Bacillati</taxon>
        <taxon>Actinomycetota</taxon>
        <taxon>Actinomycetes</taxon>
        <taxon>Micrococcales</taxon>
        <taxon>Cellulomonadaceae</taxon>
        <taxon>Cellulomonas</taxon>
    </lineage>
</organism>
<dbReference type="Pfam" id="PF13377">
    <property type="entry name" value="Peripla_BP_3"/>
    <property type="match status" value="1"/>
</dbReference>
<sequence>MARVDGRHAGASEVVGSPLPRVRITDDDTLDPLVRDWAAGPGRTGVCAFDDRTALEVLAALHRADVDVPGRVGVVGVDDSSAAPFAFPSLSSVRLDLDTQARDLARRTVQTIDGEPWQGLLLRDDGAWVVARSST</sequence>
<dbReference type="PANTHER" id="PTHR30146">
    <property type="entry name" value="LACI-RELATED TRANSCRIPTIONAL REPRESSOR"/>
    <property type="match status" value="1"/>
</dbReference>
<accession>A0A510V043</accession>
<name>A0A510V043_9CELL</name>
<keyword evidence="2" id="KW-0238">DNA-binding</keyword>
<dbReference type="GO" id="GO:0003700">
    <property type="term" value="F:DNA-binding transcription factor activity"/>
    <property type="evidence" value="ECO:0007669"/>
    <property type="project" value="TreeGrafter"/>
</dbReference>
<keyword evidence="3" id="KW-0804">Transcription</keyword>
<evidence type="ECO:0000256" key="1">
    <source>
        <dbReference type="ARBA" id="ARBA00023015"/>
    </source>
</evidence>
<keyword evidence="6" id="KW-1185">Reference proteome</keyword>
<evidence type="ECO:0000259" key="4">
    <source>
        <dbReference type="Pfam" id="PF13377"/>
    </source>
</evidence>
<evidence type="ECO:0000313" key="6">
    <source>
        <dbReference type="Proteomes" id="UP000321386"/>
    </source>
</evidence>
<dbReference type="InterPro" id="IPR046335">
    <property type="entry name" value="LacI/GalR-like_sensor"/>
</dbReference>
<gene>
    <name evidence="5" type="ORF">CPE01_24430</name>
</gene>